<dbReference type="Pfam" id="PF13590">
    <property type="entry name" value="DUF4136"/>
    <property type="match status" value="1"/>
</dbReference>
<proteinExistence type="predicted"/>
<comment type="caution">
    <text evidence="3">The sequence shown here is derived from an EMBL/GenBank/DDBJ whole genome shotgun (WGS) entry which is preliminary data.</text>
</comment>
<organism evidence="3 4">
    <name type="scientific">Marinobacter salinexigens</name>
    <dbReference type="NCBI Taxonomy" id="2919747"/>
    <lineage>
        <taxon>Bacteria</taxon>
        <taxon>Pseudomonadati</taxon>
        <taxon>Pseudomonadota</taxon>
        <taxon>Gammaproteobacteria</taxon>
        <taxon>Pseudomonadales</taxon>
        <taxon>Marinobacteraceae</taxon>
        <taxon>Marinobacter</taxon>
    </lineage>
</organism>
<dbReference type="InterPro" id="IPR025411">
    <property type="entry name" value="DUF4136"/>
</dbReference>
<feature type="signal peptide" evidence="1">
    <location>
        <begin position="1"/>
        <end position="18"/>
    </location>
</feature>
<evidence type="ECO:0000313" key="4">
    <source>
        <dbReference type="Proteomes" id="UP000323161"/>
    </source>
</evidence>
<dbReference type="Proteomes" id="UP000323161">
    <property type="component" value="Unassembled WGS sequence"/>
</dbReference>
<evidence type="ECO:0000259" key="2">
    <source>
        <dbReference type="Pfam" id="PF13590"/>
    </source>
</evidence>
<dbReference type="AlphaFoldDB" id="A0A5B0VNE8"/>
<dbReference type="PROSITE" id="PS51257">
    <property type="entry name" value="PROKAR_LIPOPROTEIN"/>
    <property type="match status" value="1"/>
</dbReference>
<keyword evidence="1" id="KW-0732">Signal</keyword>
<dbReference type="EMBL" id="VTUU01000001">
    <property type="protein sequence ID" value="KAA1176222.1"/>
    <property type="molecule type" value="Genomic_DNA"/>
</dbReference>
<gene>
    <name evidence="3" type="ORF">FWJ25_03570</name>
</gene>
<accession>A0A5B0VNE8</accession>
<evidence type="ECO:0000313" key="3">
    <source>
        <dbReference type="EMBL" id="KAA1176222.1"/>
    </source>
</evidence>
<evidence type="ECO:0000256" key="1">
    <source>
        <dbReference type="SAM" id="SignalP"/>
    </source>
</evidence>
<keyword evidence="4" id="KW-1185">Reference proteome</keyword>
<dbReference type="Gene3D" id="3.30.160.670">
    <property type="match status" value="1"/>
</dbReference>
<feature type="domain" description="DUF4136" evidence="2">
    <location>
        <begin position="21"/>
        <end position="173"/>
    </location>
</feature>
<protein>
    <submittedName>
        <fullName evidence="3">DUF4136 domain-containing protein</fullName>
    </submittedName>
</protein>
<name>A0A5B0VNE8_9GAMM</name>
<sequence length="176" mass="19185">MMRILMMSALALVLAGCAGNVVTDYSSTAVFGNYSSWAYAPEAGSSSFLSLDGTRVQAAIERELNRKAMKSVAEADADLFVNWKIIEEDRLDQSGVGLGFGVGTGHFGWALTAPPPVREVKEGKLVIELVDTSTKQVVWRAASRRYLTESQSPETRSELIDEVVTEMFSKYPPGLD</sequence>
<reference evidence="3 4" key="1">
    <citation type="submission" date="2019-08" db="EMBL/GenBank/DDBJ databases">
        <title>Marinobacter ZYF650 sp. nov., a marine bacterium isolated from seawater of the Mariana trench.</title>
        <authorList>
            <person name="Ahmad W."/>
        </authorList>
    </citation>
    <scope>NUCLEOTIDE SEQUENCE [LARGE SCALE GENOMIC DNA]</scope>
    <source>
        <strain evidence="3 4">ZYF650</strain>
    </source>
</reference>
<feature type="chain" id="PRO_5022816053" evidence="1">
    <location>
        <begin position="19"/>
        <end position="176"/>
    </location>
</feature>